<name>Q9AKY8_LEGPN</name>
<sequence length="79" mass="9396">MMKDLKRLQMNEIDYSKLRIAHGLLEILSKKSTYSLKIEFFAGQYTMFYVQRHPGEPSREFHNIDDVLKELQTLLFVNS</sequence>
<reference evidence="1" key="1">
    <citation type="journal article" date="2001" name="Mol. Microbiol.">
        <title>Chromosomal insertion and excision of a 30 kb unstable genetic element is responsible for phase variation of lipopolysaccharide and other virulence determinants in Legionella pneumophila.</title>
        <authorList>
            <person name="Lueneberg E."/>
            <person name="Mayer B."/>
            <person name="Daryab N."/>
            <person name="Kooistra O."/>
            <person name="Zaehringer U."/>
            <person name="Rohde M."/>
            <person name="Swanson J."/>
            <person name="Frosch M."/>
        </authorList>
    </citation>
    <scope>NUCLEOTIDE SEQUENCE</scope>
    <source>
        <strain evidence="1">Serogroup 1</strain>
    </source>
</reference>
<evidence type="ECO:0000313" key="1">
    <source>
        <dbReference type="EMBL" id="CAC33457.1"/>
    </source>
</evidence>
<dbReference type="AlphaFoldDB" id="Q9AKY8"/>
<accession>Q9AKY8</accession>
<protein>
    <submittedName>
        <fullName evidence="1">Uncharacterized protein</fullName>
    </submittedName>
</protein>
<proteinExistence type="predicted"/>
<organism evidence="1">
    <name type="scientific">Legionella pneumophila</name>
    <dbReference type="NCBI Taxonomy" id="446"/>
    <lineage>
        <taxon>Bacteria</taxon>
        <taxon>Pseudomonadati</taxon>
        <taxon>Pseudomonadota</taxon>
        <taxon>Gammaproteobacteria</taxon>
        <taxon>Legionellales</taxon>
        <taxon>Legionellaceae</taxon>
        <taxon>Legionella</taxon>
    </lineage>
</organism>
<dbReference type="EMBL" id="AJ277755">
    <property type="protein sequence ID" value="CAC33457.1"/>
    <property type="molecule type" value="Genomic_DNA"/>
</dbReference>